<evidence type="ECO:0000256" key="2">
    <source>
        <dbReference type="ARBA" id="ARBA00023125"/>
    </source>
</evidence>
<evidence type="ECO:0000256" key="5">
    <source>
        <dbReference type="SAM" id="MobiDB-lite"/>
    </source>
</evidence>
<dbReference type="EMBL" id="VCAU01000049">
    <property type="protein sequence ID" value="KAF9888276.1"/>
    <property type="molecule type" value="Genomic_DNA"/>
</dbReference>
<keyword evidence="2" id="KW-0238">DNA-binding</keyword>
<feature type="domain" description="Zn(2)-C6 fungal-type" evidence="6">
    <location>
        <begin position="26"/>
        <end position="55"/>
    </location>
</feature>
<dbReference type="Gene3D" id="4.10.240.10">
    <property type="entry name" value="Zn(2)-C6 fungal-type DNA-binding domain"/>
    <property type="match status" value="1"/>
</dbReference>
<dbReference type="PANTHER" id="PTHR47424:SF3">
    <property type="entry name" value="REGULATORY PROTEIN GAL4"/>
    <property type="match status" value="1"/>
</dbReference>
<name>A0AAD4CKM3_ASPNN</name>
<dbReference type="InterPro" id="IPR036864">
    <property type="entry name" value="Zn2-C6_fun-type_DNA-bd_sf"/>
</dbReference>
<dbReference type="InterPro" id="IPR051127">
    <property type="entry name" value="Fungal_SecMet_Regulators"/>
</dbReference>
<keyword evidence="8" id="KW-1185">Reference proteome</keyword>
<dbReference type="GO" id="GO:0005634">
    <property type="term" value="C:nucleus"/>
    <property type="evidence" value="ECO:0007669"/>
    <property type="project" value="TreeGrafter"/>
</dbReference>
<dbReference type="GO" id="GO:0000981">
    <property type="term" value="F:DNA-binding transcription factor activity, RNA polymerase II-specific"/>
    <property type="evidence" value="ECO:0007669"/>
    <property type="project" value="InterPro"/>
</dbReference>
<dbReference type="GO" id="GO:0000978">
    <property type="term" value="F:RNA polymerase II cis-regulatory region sequence-specific DNA binding"/>
    <property type="evidence" value="ECO:0007669"/>
    <property type="project" value="TreeGrafter"/>
</dbReference>
<evidence type="ECO:0000256" key="1">
    <source>
        <dbReference type="ARBA" id="ARBA00023015"/>
    </source>
</evidence>
<feature type="region of interest" description="Disordered" evidence="5">
    <location>
        <begin position="1"/>
        <end position="23"/>
    </location>
</feature>
<gene>
    <name evidence="7" type="ORF">FE257_008846</name>
</gene>
<evidence type="ECO:0000256" key="4">
    <source>
        <dbReference type="ARBA" id="ARBA00023242"/>
    </source>
</evidence>
<evidence type="ECO:0000313" key="7">
    <source>
        <dbReference type="EMBL" id="KAF9888276.1"/>
    </source>
</evidence>
<evidence type="ECO:0000256" key="3">
    <source>
        <dbReference type="ARBA" id="ARBA00023163"/>
    </source>
</evidence>
<dbReference type="CDD" id="cd00067">
    <property type="entry name" value="GAL4"/>
    <property type="match status" value="1"/>
</dbReference>
<dbReference type="CDD" id="cd12148">
    <property type="entry name" value="fungal_TF_MHR"/>
    <property type="match status" value="1"/>
</dbReference>
<feature type="compositionally biased region" description="Polar residues" evidence="5">
    <location>
        <begin position="1"/>
        <end position="10"/>
    </location>
</feature>
<dbReference type="Proteomes" id="UP001194746">
    <property type="component" value="Unassembled WGS sequence"/>
</dbReference>
<organism evidence="7 8">
    <name type="scientific">Aspergillus nanangensis</name>
    <dbReference type="NCBI Taxonomy" id="2582783"/>
    <lineage>
        <taxon>Eukaryota</taxon>
        <taxon>Fungi</taxon>
        <taxon>Dikarya</taxon>
        <taxon>Ascomycota</taxon>
        <taxon>Pezizomycotina</taxon>
        <taxon>Eurotiomycetes</taxon>
        <taxon>Eurotiomycetidae</taxon>
        <taxon>Eurotiales</taxon>
        <taxon>Aspergillaceae</taxon>
        <taxon>Aspergillus</taxon>
        <taxon>Aspergillus subgen. Circumdati</taxon>
    </lineage>
</organism>
<comment type="caution">
    <text evidence="7">The sequence shown here is derived from an EMBL/GenBank/DDBJ whole genome shotgun (WGS) entry which is preliminary data.</text>
</comment>
<dbReference type="SUPFAM" id="SSF57701">
    <property type="entry name" value="Zn2/Cys6 DNA-binding domain"/>
    <property type="match status" value="1"/>
</dbReference>
<dbReference type="PROSITE" id="PS50048">
    <property type="entry name" value="ZN2_CY6_FUNGAL_2"/>
    <property type="match status" value="1"/>
</dbReference>
<dbReference type="PANTHER" id="PTHR47424">
    <property type="entry name" value="REGULATORY PROTEIN GAL4"/>
    <property type="match status" value="1"/>
</dbReference>
<dbReference type="PROSITE" id="PS00463">
    <property type="entry name" value="ZN2_CY6_FUNGAL_1"/>
    <property type="match status" value="1"/>
</dbReference>
<feature type="region of interest" description="Disordered" evidence="5">
    <location>
        <begin position="61"/>
        <end position="86"/>
    </location>
</feature>
<dbReference type="GO" id="GO:0000435">
    <property type="term" value="P:positive regulation of transcription from RNA polymerase II promoter by galactose"/>
    <property type="evidence" value="ECO:0007669"/>
    <property type="project" value="TreeGrafter"/>
</dbReference>
<dbReference type="GO" id="GO:0008270">
    <property type="term" value="F:zinc ion binding"/>
    <property type="evidence" value="ECO:0007669"/>
    <property type="project" value="InterPro"/>
</dbReference>
<accession>A0AAD4CKM3</accession>
<evidence type="ECO:0000313" key="8">
    <source>
        <dbReference type="Proteomes" id="UP001194746"/>
    </source>
</evidence>
<keyword evidence="3" id="KW-0804">Transcription</keyword>
<feature type="compositionally biased region" description="Basic and acidic residues" evidence="5">
    <location>
        <begin position="204"/>
        <end position="219"/>
    </location>
</feature>
<dbReference type="SMART" id="SM00066">
    <property type="entry name" value="GAL4"/>
    <property type="match status" value="1"/>
</dbReference>
<dbReference type="AlphaFoldDB" id="A0AAD4CKM3"/>
<keyword evidence="1" id="KW-0805">Transcription regulation</keyword>
<reference evidence="7" key="2">
    <citation type="submission" date="2020-02" db="EMBL/GenBank/DDBJ databases">
        <authorList>
            <person name="Gilchrist C.L.M."/>
            <person name="Chooi Y.-H."/>
        </authorList>
    </citation>
    <scope>NUCLEOTIDE SEQUENCE</scope>
    <source>
        <strain evidence="7">MST-FP2251</strain>
    </source>
</reference>
<reference evidence="7" key="1">
    <citation type="journal article" date="2019" name="Beilstein J. Org. Chem.">
        <title>Nanangenines: drimane sesquiterpenoids as the dominant metabolite cohort of a novel Australian fungus, Aspergillus nanangensis.</title>
        <authorList>
            <person name="Lacey H.J."/>
            <person name="Gilchrist C.L.M."/>
            <person name="Crombie A."/>
            <person name="Kalaitzis J.A."/>
            <person name="Vuong D."/>
            <person name="Rutledge P.J."/>
            <person name="Turner P."/>
            <person name="Pitt J.I."/>
            <person name="Lacey E."/>
            <person name="Chooi Y.H."/>
            <person name="Piggott A.M."/>
        </authorList>
    </citation>
    <scope>NUCLEOTIDE SEQUENCE</scope>
    <source>
        <strain evidence="7">MST-FP2251</strain>
    </source>
</reference>
<feature type="region of interest" description="Disordered" evidence="5">
    <location>
        <begin position="184"/>
        <end position="226"/>
    </location>
</feature>
<sequence length="348" mass="38370">MTATKRSTIQDGPEPARRRARYAPRACEACRKRKGRCDGRHPCAYCIGRVVECSYGDPPESWQHAMKDQPTQALPSHDGESQSPDLAHTLGHLMGLVANIQDQLDTLMMARSYGHRAEGVDQGISPAYQQASPDSGARIPDAGPGRSVNADHLLLASSRKVSRRFYGPTSPDYSLNAAQMKMTQETGQLAAPSIDDSVSDEEASLSRRGEHASPRHRDGTGAQQHQRRLLKFREMLRQEDAVRLLSIYQEVIGELHPILDLEQLGKRVTRVYQDQDQVYDGPVDDDSEDMLIILNVTLAIALRADSVLSHPGLAEELYGNCREAIDAKLETPGTTVRDVIIALLVVSD</sequence>
<dbReference type="InterPro" id="IPR001138">
    <property type="entry name" value="Zn2Cys6_DnaBD"/>
</dbReference>
<dbReference type="Pfam" id="PF00172">
    <property type="entry name" value="Zn_clus"/>
    <property type="match status" value="1"/>
</dbReference>
<proteinExistence type="predicted"/>
<protein>
    <recommendedName>
        <fullName evidence="6">Zn(2)-C6 fungal-type domain-containing protein</fullName>
    </recommendedName>
</protein>
<evidence type="ECO:0000259" key="6">
    <source>
        <dbReference type="PROSITE" id="PS50048"/>
    </source>
</evidence>
<keyword evidence="4" id="KW-0539">Nucleus</keyword>